<dbReference type="Gene3D" id="3.40.630.10">
    <property type="entry name" value="Zn peptidases"/>
    <property type="match status" value="1"/>
</dbReference>
<dbReference type="PANTHER" id="PTHR12147:SF26">
    <property type="entry name" value="PEPTIDASE M28 DOMAIN-CONTAINING PROTEIN"/>
    <property type="match status" value="1"/>
</dbReference>
<dbReference type="InterPro" id="IPR018247">
    <property type="entry name" value="EF_Hand_1_Ca_BS"/>
</dbReference>
<keyword evidence="4" id="KW-1185">Reference proteome</keyword>
<name>A0ABQ1SKW6_9FLAO</name>
<evidence type="ECO:0000259" key="2">
    <source>
        <dbReference type="Pfam" id="PF04389"/>
    </source>
</evidence>
<evidence type="ECO:0000313" key="4">
    <source>
        <dbReference type="Proteomes" id="UP000599179"/>
    </source>
</evidence>
<feature type="signal peptide" evidence="1">
    <location>
        <begin position="1"/>
        <end position="21"/>
    </location>
</feature>
<feature type="chain" id="PRO_5045631610" evidence="1">
    <location>
        <begin position="22"/>
        <end position="345"/>
    </location>
</feature>
<evidence type="ECO:0000256" key="1">
    <source>
        <dbReference type="SAM" id="SignalP"/>
    </source>
</evidence>
<sequence>MKKLGLLIFSISLFMACSSQPKTQSDAQETPVSPLAYAESISTEELQNYLYEFSSDEYEGRDTGEEGQKKAADYLVNYYTENGISPGNSNSYLQEIPSSYFDDRFNDSENVLAFIEGSEKPNEIVVLTAHYDHVGIDDEGNIYNGADDDGSGTVALMEIAEAFQLAKNEGNGPKRSILILHVTAEEKGLLGSKFYAENPVYPLENTINNLNIDMIGRVDTNYATKPEDEQEYIYLIGADRLSTELHEIAVTQNELFTNLDLDFTYNAEDEPMRLYYRSDHYNFAKNGIPSIFFFSGLHEDYHKPTDTADKINYELLQKRTQLVFHIAWEVANRDERLVVDVSEEE</sequence>
<dbReference type="Proteomes" id="UP000599179">
    <property type="component" value="Unassembled WGS sequence"/>
</dbReference>
<dbReference type="Pfam" id="PF04389">
    <property type="entry name" value="Peptidase_M28"/>
    <property type="match status" value="1"/>
</dbReference>
<protein>
    <submittedName>
        <fullName evidence="3">Peptidase M28</fullName>
    </submittedName>
</protein>
<keyword evidence="1" id="KW-0732">Signal</keyword>
<dbReference type="CDD" id="cd05660">
    <property type="entry name" value="M28_like_PA"/>
    <property type="match status" value="1"/>
</dbReference>
<comment type="caution">
    <text evidence="3">The sequence shown here is derived from an EMBL/GenBank/DDBJ whole genome shotgun (WGS) entry which is preliminary data.</text>
</comment>
<evidence type="ECO:0000313" key="3">
    <source>
        <dbReference type="EMBL" id="GGE44372.1"/>
    </source>
</evidence>
<organism evidence="3 4">
    <name type="scientific">Psychroflexus planctonicus</name>
    <dbReference type="NCBI Taxonomy" id="1526575"/>
    <lineage>
        <taxon>Bacteria</taxon>
        <taxon>Pseudomonadati</taxon>
        <taxon>Bacteroidota</taxon>
        <taxon>Flavobacteriia</taxon>
        <taxon>Flavobacteriales</taxon>
        <taxon>Flavobacteriaceae</taxon>
        <taxon>Psychroflexus</taxon>
    </lineage>
</organism>
<dbReference type="RefSeq" id="WP_188459542.1">
    <property type="nucleotide sequence ID" value="NZ_BMGM01000013.1"/>
</dbReference>
<reference evidence="4" key="1">
    <citation type="journal article" date="2019" name="Int. J. Syst. Evol. Microbiol.">
        <title>The Global Catalogue of Microorganisms (GCM) 10K type strain sequencing project: providing services to taxonomists for standard genome sequencing and annotation.</title>
        <authorList>
            <consortium name="The Broad Institute Genomics Platform"/>
            <consortium name="The Broad Institute Genome Sequencing Center for Infectious Disease"/>
            <person name="Wu L."/>
            <person name="Ma J."/>
        </authorList>
    </citation>
    <scope>NUCLEOTIDE SEQUENCE [LARGE SCALE GENOMIC DNA]</scope>
    <source>
        <strain evidence="4">CGMCC 1.12931</strain>
    </source>
</reference>
<dbReference type="SUPFAM" id="SSF53187">
    <property type="entry name" value="Zn-dependent exopeptidases"/>
    <property type="match status" value="1"/>
</dbReference>
<dbReference type="EMBL" id="BMGM01000013">
    <property type="protein sequence ID" value="GGE44372.1"/>
    <property type="molecule type" value="Genomic_DNA"/>
</dbReference>
<gene>
    <name evidence="3" type="ORF">GCM10010832_25510</name>
</gene>
<dbReference type="InterPro" id="IPR045175">
    <property type="entry name" value="M28_fam"/>
</dbReference>
<feature type="domain" description="Peptidase M28" evidence="2">
    <location>
        <begin position="110"/>
        <end position="325"/>
    </location>
</feature>
<dbReference type="PROSITE" id="PS51257">
    <property type="entry name" value="PROKAR_LIPOPROTEIN"/>
    <property type="match status" value="1"/>
</dbReference>
<dbReference type="PROSITE" id="PS00018">
    <property type="entry name" value="EF_HAND_1"/>
    <property type="match status" value="1"/>
</dbReference>
<accession>A0ABQ1SKW6</accession>
<dbReference type="InterPro" id="IPR007484">
    <property type="entry name" value="Peptidase_M28"/>
</dbReference>
<proteinExistence type="predicted"/>
<dbReference type="PANTHER" id="PTHR12147">
    <property type="entry name" value="METALLOPEPTIDASE M28 FAMILY MEMBER"/>
    <property type="match status" value="1"/>
</dbReference>